<gene>
    <name evidence="3" type="ORF">ESB00_05855</name>
</gene>
<dbReference type="RefSeq" id="WP_129046788.1">
    <property type="nucleotide sequence ID" value="NZ_SDHX01000001.1"/>
</dbReference>
<keyword evidence="1" id="KW-0812">Transmembrane</keyword>
<protein>
    <submittedName>
        <fullName evidence="3">Uncharacterized protein</fullName>
    </submittedName>
</protein>
<evidence type="ECO:0000313" key="3">
    <source>
        <dbReference type="EMBL" id="RXK55423.1"/>
    </source>
</evidence>
<dbReference type="Proteomes" id="UP000290218">
    <property type="component" value="Unassembled WGS sequence"/>
</dbReference>
<name>A0A4Q1C8W9_9BACT</name>
<keyword evidence="4" id="KW-1185">Reference proteome</keyword>
<reference evidence="3 4" key="1">
    <citation type="submission" date="2019-01" db="EMBL/GenBank/DDBJ databases">
        <title>Lacunisphaera sp. strain TWA-58.</title>
        <authorList>
            <person name="Chen W.-M."/>
        </authorList>
    </citation>
    <scope>NUCLEOTIDE SEQUENCE [LARGE SCALE GENOMIC DNA]</scope>
    <source>
        <strain evidence="3 4">TWA-58</strain>
    </source>
</reference>
<feature type="signal peptide" evidence="2">
    <location>
        <begin position="1"/>
        <end position="22"/>
    </location>
</feature>
<keyword evidence="2" id="KW-0732">Signal</keyword>
<feature type="chain" id="PRO_5021029856" evidence="2">
    <location>
        <begin position="23"/>
        <end position="78"/>
    </location>
</feature>
<evidence type="ECO:0000256" key="2">
    <source>
        <dbReference type="SAM" id="SignalP"/>
    </source>
</evidence>
<evidence type="ECO:0000313" key="4">
    <source>
        <dbReference type="Proteomes" id="UP000290218"/>
    </source>
</evidence>
<organism evidence="3 4">
    <name type="scientific">Oleiharenicola lentus</name>
    <dbReference type="NCBI Taxonomy" id="2508720"/>
    <lineage>
        <taxon>Bacteria</taxon>
        <taxon>Pseudomonadati</taxon>
        <taxon>Verrucomicrobiota</taxon>
        <taxon>Opitutia</taxon>
        <taxon>Opitutales</taxon>
        <taxon>Opitutaceae</taxon>
        <taxon>Oleiharenicola</taxon>
    </lineage>
</organism>
<accession>A0A4Q1C8W9</accession>
<feature type="transmembrane region" description="Helical" evidence="1">
    <location>
        <begin position="44"/>
        <end position="64"/>
    </location>
</feature>
<dbReference type="AlphaFoldDB" id="A0A4Q1C8W9"/>
<keyword evidence="1" id="KW-1133">Transmembrane helix</keyword>
<evidence type="ECO:0000256" key="1">
    <source>
        <dbReference type="SAM" id="Phobius"/>
    </source>
</evidence>
<comment type="caution">
    <text evidence="3">The sequence shown here is derived from an EMBL/GenBank/DDBJ whole genome shotgun (WGS) entry which is preliminary data.</text>
</comment>
<proteinExistence type="predicted"/>
<dbReference type="EMBL" id="SDHX01000001">
    <property type="protein sequence ID" value="RXK55423.1"/>
    <property type="molecule type" value="Genomic_DNA"/>
</dbReference>
<keyword evidence="1" id="KW-0472">Membrane</keyword>
<sequence length="78" mass="8568">MKSPRRLSLALVSLALPVLAHAHPGHDGDHDFGWDFEHLVNHPLATIACLSVLVAAVWGVRKLVISRNAAKTERAKRE</sequence>